<dbReference type="EMBL" id="QZCG01000001">
    <property type="protein sequence ID" value="RJE89368.1"/>
    <property type="molecule type" value="Genomic_DNA"/>
</dbReference>
<dbReference type="GO" id="GO:0003700">
    <property type="term" value="F:DNA-binding transcription factor activity"/>
    <property type="evidence" value="ECO:0007669"/>
    <property type="project" value="InterPro"/>
</dbReference>
<reference evidence="3" key="1">
    <citation type="submission" date="2018-09" db="EMBL/GenBank/DDBJ databases">
        <title>Acidovorax cavernicola nov. sp. isolated from Gruta de las Maravillas (Aracena, Spain).</title>
        <authorList>
            <person name="Jurado V."/>
            <person name="Gutierrez-Patricio S."/>
            <person name="Gonzalez-Pimentel J.L."/>
            <person name="Miller A.Z."/>
            <person name="Laiz L."/>
            <person name="Saiz-Jimenez C."/>
        </authorList>
    </citation>
    <scope>NUCLEOTIDE SEQUENCE [LARGE SCALE GENOMIC DNA]</scope>
    <source>
        <strain evidence="3">1011MAR3C25</strain>
    </source>
</reference>
<dbReference type="Gene3D" id="1.10.10.10">
    <property type="entry name" value="Winged helix-like DNA-binding domain superfamily/Winged helix DNA-binding domain"/>
    <property type="match status" value="1"/>
</dbReference>
<dbReference type="Pfam" id="PF12802">
    <property type="entry name" value="MarR_2"/>
    <property type="match status" value="1"/>
</dbReference>
<dbReference type="InterPro" id="IPR039422">
    <property type="entry name" value="MarR/SlyA-like"/>
</dbReference>
<evidence type="ECO:0000313" key="2">
    <source>
        <dbReference type="EMBL" id="RJE89368.1"/>
    </source>
</evidence>
<proteinExistence type="predicted"/>
<dbReference type="SMART" id="SM00347">
    <property type="entry name" value="HTH_MARR"/>
    <property type="match status" value="1"/>
</dbReference>
<dbReference type="PROSITE" id="PS50995">
    <property type="entry name" value="HTH_MARR_2"/>
    <property type="match status" value="1"/>
</dbReference>
<dbReference type="PRINTS" id="PR00598">
    <property type="entry name" value="HTHMARR"/>
</dbReference>
<dbReference type="PANTHER" id="PTHR33164:SF43">
    <property type="entry name" value="HTH-TYPE TRANSCRIPTIONAL REPRESSOR YETL"/>
    <property type="match status" value="1"/>
</dbReference>
<dbReference type="InterPro" id="IPR036390">
    <property type="entry name" value="WH_DNA-bd_sf"/>
</dbReference>
<gene>
    <name evidence="2" type="ORF">D3P04_01675</name>
</gene>
<feature type="domain" description="HTH marR-type" evidence="1">
    <location>
        <begin position="19"/>
        <end position="152"/>
    </location>
</feature>
<accession>A0A418T816</accession>
<keyword evidence="3" id="KW-1185">Reference proteome</keyword>
<comment type="caution">
    <text evidence="2">The sequence shown here is derived from an EMBL/GenBank/DDBJ whole genome shotgun (WGS) entry which is preliminary data.</text>
</comment>
<dbReference type="OrthoDB" id="7559832at2"/>
<sequence length="157" mass="17529">MSSILPVKATQAQPQADPSARFGRLLGSIFRKWRRYIDDEFRAVGFTDATRSPLIALYDHNQPMRQRDLAAQLGLDPSALVRVIQLLTERDLVASAPDADDKRTKRISLTAEGRSWAEFIIAKSMEAERKFLTSVSDEEIAAMRSALIRISANIPDG</sequence>
<dbReference type="InterPro" id="IPR036388">
    <property type="entry name" value="WH-like_DNA-bd_sf"/>
</dbReference>
<dbReference type="RefSeq" id="WP_119745247.1">
    <property type="nucleotide sequence ID" value="NZ_QZCG01000001.1"/>
</dbReference>
<organism evidence="2 3">
    <name type="scientific">Paracoccus onubensis</name>
    <dbReference type="NCBI Taxonomy" id="1675788"/>
    <lineage>
        <taxon>Bacteria</taxon>
        <taxon>Pseudomonadati</taxon>
        <taxon>Pseudomonadota</taxon>
        <taxon>Alphaproteobacteria</taxon>
        <taxon>Rhodobacterales</taxon>
        <taxon>Paracoccaceae</taxon>
        <taxon>Paracoccus</taxon>
    </lineage>
</organism>
<dbReference type="AlphaFoldDB" id="A0A418T816"/>
<protein>
    <submittedName>
        <fullName evidence="2">MarR family transcriptional regulator</fullName>
    </submittedName>
</protein>
<dbReference type="InterPro" id="IPR000835">
    <property type="entry name" value="HTH_MarR-typ"/>
</dbReference>
<dbReference type="GO" id="GO:0006950">
    <property type="term" value="P:response to stress"/>
    <property type="evidence" value="ECO:0007669"/>
    <property type="project" value="TreeGrafter"/>
</dbReference>
<evidence type="ECO:0000313" key="3">
    <source>
        <dbReference type="Proteomes" id="UP000284202"/>
    </source>
</evidence>
<name>A0A418T816_9RHOB</name>
<dbReference type="PANTHER" id="PTHR33164">
    <property type="entry name" value="TRANSCRIPTIONAL REGULATOR, MARR FAMILY"/>
    <property type="match status" value="1"/>
</dbReference>
<dbReference type="Proteomes" id="UP000284202">
    <property type="component" value="Unassembled WGS sequence"/>
</dbReference>
<dbReference type="SUPFAM" id="SSF46785">
    <property type="entry name" value="Winged helix' DNA-binding domain"/>
    <property type="match status" value="1"/>
</dbReference>
<evidence type="ECO:0000259" key="1">
    <source>
        <dbReference type="PROSITE" id="PS50995"/>
    </source>
</evidence>